<dbReference type="InterPro" id="IPR008758">
    <property type="entry name" value="Peptidase_S28"/>
</dbReference>
<comment type="similarity">
    <text evidence="1">Belongs to the peptidase S28 family.</text>
</comment>
<accession>A0A7I4Y8I8</accession>
<evidence type="ECO:0000256" key="6">
    <source>
        <dbReference type="SAM" id="SignalP"/>
    </source>
</evidence>
<evidence type="ECO:0000313" key="7">
    <source>
        <dbReference type="Proteomes" id="UP000025227"/>
    </source>
</evidence>
<evidence type="ECO:0000256" key="1">
    <source>
        <dbReference type="ARBA" id="ARBA00011079"/>
    </source>
</evidence>
<organism evidence="7 8">
    <name type="scientific">Haemonchus contortus</name>
    <name type="common">Barber pole worm</name>
    <dbReference type="NCBI Taxonomy" id="6289"/>
    <lineage>
        <taxon>Eukaryota</taxon>
        <taxon>Metazoa</taxon>
        <taxon>Ecdysozoa</taxon>
        <taxon>Nematoda</taxon>
        <taxon>Chromadorea</taxon>
        <taxon>Rhabditida</taxon>
        <taxon>Rhabditina</taxon>
        <taxon>Rhabditomorpha</taxon>
        <taxon>Strongyloidea</taxon>
        <taxon>Trichostrongylidae</taxon>
        <taxon>Haemonchus</taxon>
    </lineage>
</organism>
<protein>
    <submittedName>
        <fullName evidence="8">Peptidase S28 domain containing protein</fullName>
    </submittedName>
</protein>
<dbReference type="OMA" id="MNNPPTW"/>
<dbReference type="Proteomes" id="UP000025227">
    <property type="component" value="Unplaced"/>
</dbReference>
<name>A0A7I4Y8I8_HAECO</name>
<proteinExistence type="inferred from homology"/>
<keyword evidence="2" id="KW-0645">Protease</keyword>
<feature type="signal peptide" evidence="6">
    <location>
        <begin position="1"/>
        <end position="21"/>
    </location>
</feature>
<dbReference type="Gene3D" id="3.40.50.1820">
    <property type="entry name" value="alpha/beta hydrolase"/>
    <property type="match status" value="1"/>
</dbReference>
<keyword evidence="7" id="KW-1185">Reference proteome</keyword>
<dbReference type="Pfam" id="PF05577">
    <property type="entry name" value="Peptidase_S28"/>
    <property type="match status" value="1"/>
</dbReference>
<keyword evidence="5" id="KW-0325">Glycoprotein</keyword>
<evidence type="ECO:0000256" key="4">
    <source>
        <dbReference type="ARBA" id="ARBA00022801"/>
    </source>
</evidence>
<dbReference type="InterPro" id="IPR042269">
    <property type="entry name" value="Ser_carbopepase_S28_SKS"/>
</dbReference>
<keyword evidence="3 6" id="KW-0732">Signal</keyword>
<dbReference type="WBParaSite" id="HCON_00058460-00001">
    <property type="protein sequence ID" value="HCON_00058460-00001"/>
    <property type="gene ID" value="HCON_00058460"/>
</dbReference>
<dbReference type="GO" id="GO:0008239">
    <property type="term" value="F:dipeptidyl-peptidase activity"/>
    <property type="evidence" value="ECO:0007669"/>
    <property type="project" value="TreeGrafter"/>
</dbReference>
<dbReference type="GO" id="GO:0006508">
    <property type="term" value="P:proteolysis"/>
    <property type="evidence" value="ECO:0007669"/>
    <property type="project" value="UniProtKB-KW"/>
</dbReference>
<feature type="chain" id="PRO_5029808589" evidence="6">
    <location>
        <begin position="22"/>
        <end position="540"/>
    </location>
</feature>
<reference evidence="8" key="1">
    <citation type="submission" date="2020-12" db="UniProtKB">
        <authorList>
            <consortium name="WormBaseParasite"/>
        </authorList>
    </citation>
    <scope>IDENTIFICATION</scope>
    <source>
        <strain evidence="8">MHco3</strain>
    </source>
</reference>
<evidence type="ECO:0000256" key="3">
    <source>
        <dbReference type="ARBA" id="ARBA00022729"/>
    </source>
</evidence>
<sequence length="540" mass="60441">MSLVKTLGYLALVFILPFAVALSPPVIFGRPRGGFLQAPDGDGPQTEDRFMVYSNITQMVDHFGNYSSTWKQRYQYNSKFYNASNGIVFLMIGGEGAISPPGDKWVRDESITMMQWAQKYGAAAFQLEHRFYGPQENTPFGKQDTESLKLLTIDQALADIKEFIRQMNDLYFKGTNTKWVTFGGSYPGCLSAYYRETYPSTTIGAVSTSSPVNVFVDYYGYLQNTEANYRAQDKNCATSMATAFTNMQNMFFSGIDGRGKLKSKFNLCDDFDEQNLSKGKQFFFSNVISYFQGINQYSGDNRNAATRNGLGIPKACEIMTNTSLGDEMDRVKLVLDWYTTMTGGQVGCYPNSYSDYLKKYQNTSYTDIDDVVAARSWIWQTCTELGYFQTTDYGTNSIFGSTIPVDFYSDQCIELFGPDYTLSETYRRVDVVSKKYGGATDYRGNKVVFPNGSIDPWKSLGLLVGNSDNDIDAFVIDGTAHCAEMYPASPNDKPSLTAARSRILKSLDRWIQDALTPTGSVSQPGLLTTSIVILLYFTFT</sequence>
<dbReference type="GO" id="GO:0070008">
    <property type="term" value="F:serine-type exopeptidase activity"/>
    <property type="evidence" value="ECO:0007669"/>
    <property type="project" value="InterPro"/>
</dbReference>
<dbReference type="SUPFAM" id="SSF53474">
    <property type="entry name" value="alpha/beta-Hydrolases"/>
    <property type="match status" value="1"/>
</dbReference>
<evidence type="ECO:0000256" key="2">
    <source>
        <dbReference type="ARBA" id="ARBA00022670"/>
    </source>
</evidence>
<dbReference type="AlphaFoldDB" id="A0A7I4Y8I8"/>
<evidence type="ECO:0000256" key="5">
    <source>
        <dbReference type="ARBA" id="ARBA00023180"/>
    </source>
</evidence>
<dbReference type="OrthoDB" id="1735038at2759"/>
<evidence type="ECO:0000313" key="8">
    <source>
        <dbReference type="WBParaSite" id="HCON_00058460-00001"/>
    </source>
</evidence>
<dbReference type="Gene3D" id="1.20.120.980">
    <property type="entry name" value="Serine carboxypeptidase S28, SKS domain"/>
    <property type="match status" value="1"/>
</dbReference>
<keyword evidence="4" id="KW-0378">Hydrolase</keyword>
<dbReference type="PANTHER" id="PTHR11010">
    <property type="entry name" value="PROTEASE S28 PRO-X CARBOXYPEPTIDASE-RELATED"/>
    <property type="match status" value="1"/>
</dbReference>
<dbReference type="PANTHER" id="PTHR11010:SF34">
    <property type="entry name" value="SERINE PROTEASE F56F10.1-RELATED"/>
    <property type="match status" value="1"/>
</dbReference>
<dbReference type="InterPro" id="IPR029058">
    <property type="entry name" value="AB_hydrolase_fold"/>
</dbReference>